<dbReference type="STRING" id="1469647.BC351_21830"/>
<feature type="transmembrane region" description="Helical" evidence="1">
    <location>
        <begin position="116"/>
        <end position="134"/>
    </location>
</feature>
<proteinExistence type="predicted"/>
<evidence type="ECO:0000313" key="2">
    <source>
        <dbReference type="EMBL" id="OPH59094.1"/>
    </source>
</evidence>
<keyword evidence="3" id="KW-1185">Reference proteome</keyword>
<evidence type="ECO:0008006" key="4">
    <source>
        <dbReference type="Google" id="ProtNLM"/>
    </source>
</evidence>
<dbReference type="OrthoDB" id="5360192at2"/>
<name>A0A1V4HN16_9BACL</name>
<keyword evidence="1" id="KW-1133">Transmembrane helix</keyword>
<evidence type="ECO:0000313" key="3">
    <source>
        <dbReference type="Proteomes" id="UP000190626"/>
    </source>
</evidence>
<comment type="caution">
    <text evidence="2">The sequence shown here is derived from an EMBL/GenBank/DDBJ whole genome shotgun (WGS) entry which is preliminary data.</text>
</comment>
<organism evidence="2 3">
    <name type="scientific">Paenibacillus ferrarius</name>
    <dbReference type="NCBI Taxonomy" id="1469647"/>
    <lineage>
        <taxon>Bacteria</taxon>
        <taxon>Bacillati</taxon>
        <taxon>Bacillota</taxon>
        <taxon>Bacilli</taxon>
        <taxon>Bacillales</taxon>
        <taxon>Paenibacillaceae</taxon>
        <taxon>Paenibacillus</taxon>
    </lineage>
</organism>
<keyword evidence="1" id="KW-0472">Membrane</keyword>
<keyword evidence="1" id="KW-0812">Transmembrane</keyword>
<accession>A0A1V4HN16</accession>
<feature type="transmembrane region" description="Helical" evidence="1">
    <location>
        <begin position="38"/>
        <end position="60"/>
    </location>
</feature>
<dbReference type="EMBL" id="MBTG01000008">
    <property type="protein sequence ID" value="OPH59094.1"/>
    <property type="molecule type" value="Genomic_DNA"/>
</dbReference>
<dbReference type="InterPro" id="IPR021257">
    <property type="entry name" value="DUF2809"/>
</dbReference>
<dbReference type="Proteomes" id="UP000190626">
    <property type="component" value="Unassembled WGS sequence"/>
</dbReference>
<evidence type="ECO:0000256" key="1">
    <source>
        <dbReference type="SAM" id="Phobius"/>
    </source>
</evidence>
<dbReference type="AlphaFoldDB" id="A0A1V4HN16"/>
<protein>
    <recommendedName>
        <fullName evidence="4">DUF2809 domain-containing protein</fullName>
    </recommendedName>
</protein>
<sequence length="142" mass="16214">MRNNDSDDPFRLKKRLWYVALVLITIGLGLSSRKFSQALPSFIASHAGDMLWASMVYFGFRCLFVKKSLIWAAALSLIFSYAIEFSQMYQAEWLVDLRQTVVGSLVLGKGFLKVDLIRYALGIMLAYCVDILWLKSREDSLT</sequence>
<gene>
    <name evidence="2" type="ORF">BC351_21830</name>
</gene>
<feature type="transmembrane region" description="Helical" evidence="1">
    <location>
        <begin position="69"/>
        <end position="89"/>
    </location>
</feature>
<reference evidence="3" key="1">
    <citation type="submission" date="2016-07" db="EMBL/GenBank/DDBJ databases">
        <authorList>
            <person name="Florea S."/>
            <person name="Webb J.S."/>
            <person name="Jaromczyk J."/>
            <person name="Schardl C.L."/>
        </authorList>
    </citation>
    <scope>NUCLEOTIDE SEQUENCE [LARGE SCALE GENOMIC DNA]</scope>
    <source>
        <strain evidence="3">CY1</strain>
    </source>
</reference>
<feature type="transmembrane region" description="Helical" evidence="1">
    <location>
        <begin position="16"/>
        <end position="32"/>
    </location>
</feature>
<dbReference type="RefSeq" id="WP_079411363.1">
    <property type="nucleotide sequence ID" value="NZ_MBTG01000008.1"/>
</dbReference>
<dbReference type="Pfam" id="PF10990">
    <property type="entry name" value="DUF2809"/>
    <property type="match status" value="1"/>
</dbReference>